<name>A0A7W8N7P4_9BACT</name>
<keyword evidence="5" id="KW-0472">Membrane</keyword>
<gene>
    <name evidence="9" type="ORF">HDF10_004275</name>
</gene>
<accession>A0A7W8N7P4</accession>
<organism evidence="9 10">
    <name type="scientific">Tunturiibacter lichenicola</name>
    <dbReference type="NCBI Taxonomy" id="2051959"/>
    <lineage>
        <taxon>Bacteria</taxon>
        <taxon>Pseudomonadati</taxon>
        <taxon>Acidobacteriota</taxon>
        <taxon>Terriglobia</taxon>
        <taxon>Terriglobales</taxon>
        <taxon>Acidobacteriaceae</taxon>
        <taxon>Tunturiibacter</taxon>
    </lineage>
</organism>
<dbReference type="Proteomes" id="UP000569092">
    <property type="component" value="Unassembled WGS sequence"/>
</dbReference>
<keyword evidence="2" id="KW-0813">Transport</keyword>
<dbReference type="GO" id="GO:0009279">
    <property type="term" value="C:cell outer membrane"/>
    <property type="evidence" value="ECO:0007669"/>
    <property type="project" value="UniProtKB-SubCell"/>
</dbReference>
<evidence type="ECO:0000256" key="3">
    <source>
        <dbReference type="ARBA" id="ARBA00022452"/>
    </source>
</evidence>
<evidence type="ECO:0000256" key="2">
    <source>
        <dbReference type="ARBA" id="ARBA00022448"/>
    </source>
</evidence>
<dbReference type="InterPro" id="IPR057601">
    <property type="entry name" value="Oar-like_b-barrel"/>
</dbReference>
<evidence type="ECO:0000256" key="4">
    <source>
        <dbReference type="ARBA" id="ARBA00022692"/>
    </source>
</evidence>
<dbReference type="Pfam" id="PF13620">
    <property type="entry name" value="CarboxypepD_reg"/>
    <property type="match status" value="1"/>
</dbReference>
<evidence type="ECO:0000259" key="8">
    <source>
        <dbReference type="Pfam" id="PF25183"/>
    </source>
</evidence>
<dbReference type="Pfam" id="PF25183">
    <property type="entry name" value="OMP_b-brl_4"/>
    <property type="match status" value="1"/>
</dbReference>
<evidence type="ECO:0000256" key="1">
    <source>
        <dbReference type="ARBA" id="ARBA00004571"/>
    </source>
</evidence>
<dbReference type="SUPFAM" id="SSF56935">
    <property type="entry name" value="Porins"/>
    <property type="match status" value="1"/>
</dbReference>
<comment type="caution">
    <text evidence="9">The sequence shown here is derived from an EMBL/GenBank/DDBJ whole genome shotgun (WGS) entry which is preliminary data.</text>
</comment>
<dbReference type="InterPro" id="IPR039426">
    <property type="entry name" value="TonB-dep_rcpt-like"/>
</dbReference>
<dbReference type="Gene3D" id="2.40.170.20">
    <property type="entry name" value="TonB-dependent receptor, beta-barrel domain"/>
    <property type="match status" value="1"/>
</dbReference>
<sequence length="1094" mass="118873">MNAGTGVARTAHTDGNGNYTETTLPPGSYKVIAEKEGFKTSQSAIINLRVDQAARVDITLAIGQVSETVQVNASSVALDTETSGIGQVIGEKQVSDLPLDGRNFLGLLFLAPGAVQISGEQNQFRYNEGGAISIGGARSSSNAYLIDGMTNNDTQYQTPAVVFSVEAIQEFKEQTKTYSAEYGYSVNQVNLSTKSGTNKFHGSVYDFLRNNALDARDFFNVKPQAVNPLRQNQFGYSLGGPVWIPKVYNGQNRTFFFANYEGLRLSTSNTSLAFVPTASELAGKFPATRLVNGVLVTVPIYDPETHLPFSQDSGGNYVVPQARFSRLGQIAAAKFFNTPNLTGNPVYNYSGAIASPVHTDQQNYRIDQHFGKNDSIYFRATIDNVSRTNGGLVPVQNTYLIQDARSYVVGWTHIFTPNVLNQVGFGYLEARANTTAYPISTTDLATLGLTGVFTPEGTGYPEIAQSTFSGPALANGPMVTVPTTYTESSGPLAAPLQSLQPTWDFSDTFTFTKGRQTIYIGFGVRFWQNDLQTIGVPLGALTVNGQSTVGPSPSGFAGNQIADILLGNVEAYQVTSPGPQSNPLKGNNPHIHFHSWAPYFQDDVKVNPQLTVNAGLRYDYSSTPYEATNHFAWLNDTVPGGGLYVADPSIVPYGGGYYAYAGRRNPNSAPRNVFAPRVGFALRPSIASNTVIRAGYGLFYDTAETTEYQYDTEIYPYAPSQHLNAQVGTTQIDTNHLYPSLSNPVPITAEGLTFFQLQARKKLDPYTQNWSLQLEHELPKGIKLSADYEGSKGTHLLMRTSANQPLPCFEDPKCNPADPASPDYLPQTRVPFKNLGGTNLGTVIEDDWVGYSNYNAFNATAEKTGKDLTFLAAYTWSKAMDTKTAASAVQGDPAGWIGPQDSRNISGDYARSGYDVGQRVIVSALYSLPIGRGKKIVSDIPRPVDFLVGGWQVNGIGNFQGGFPFSISAPDYNNLNNSFAERAQLVGTISPSGFNKGIREWFNTAAFTTPPPGEFGNSGRNIIRGPRYDNLDLSLFKALNFEHVSLQFRLESFNSLNHPQFALPDAGVTDKQFGVISSTVNAARRNQVALKILF</sequence>
<evidence type="ECO:0000256" key="7">
    <source>
        <dbReference type="SAM" id="MobiDB-lite"/>
    </source>
</evidence>
<dbReference type="PANTHER" id="PTHR30069">
    <property type="entry name" value="TONB-DEPENDENT OUTER MEMBRANE RECEPTOR"/>
    <property type="match status" value="1"/>
</dbReference>
<reference evidence="9 10" key="1">
    <citation type="submission" date="2020-08" db="EMBL/GenBank/DDBJ databases">
        <title>Genomic Encyclopedia of Type Strains, Phase IV (KMG-V): Genome sequencing to study the core and pangenomes of soil and plant-associated prokaryotes.</title>
        <authorList>
            <person name="Whitman W."/>
        </authorList>
    </citation>
    <scope>NUCLEOTIDE SEQUENCE [LARGE SCALE GENOMIC DNA]</scope>
    <source>
        <strain evidence="9 10">M8US30</strain>
    </source>
</reference>
<evidence type="ECO:0000256" key="6">
    <source>
        <dbReference type="ARBA" id="ARBA00023237"/>
    </source>
</evidence>
<dbReference type="InterPro" id="IPR008969">
    <property type="entry name" value="CarboxyPept-like_regulatory"/>
</dbReference>
<dbReference type="SUPFAM" id="SSF49464">
    <property type="entry name" value="Carboxypeptidase regulatory domain-like"/>
    <property type="match status" value="1"/>
</dbReference>
<dbReference type="GO" id="GO:0044718">
    <property type="term" value="P:siderophore transmembrane transport"/>
    <property type="evidence" value="ECO:0007669"/>
    <property type="project" value="TreeGrafter"/>
</dbReference>
<dbReference type="InterPro" id="IPR036942">
    <property type="entry name" value="Beta-barrel_TonB_sf"/>
</dbReference>
<protein>
    <recommendedName>
        <fullName evidence="8">TonB-dependent transporter Oar-like beta-barrel domain-containing protein</fullName>
    </recommendedName>
</protein>
<dbReference type="PANTHER" id="PTHR30069:SF46">
    <property type="entry name" value="OAR PROTEIN"/>
    <property type="match status" value="1"/>
</dbReference>
<proteinExistence type="predicted"/>
<evidence type="ECO:0000256" key="5">
    <source>
        <dbReference type="ARBA" id="ARBA00023136"/>
    </source>
</evidence>
<dbReference type="GO" id="GO:0015344">
    <property type="term" value="F:siderophore uptake transmembrane transporter activity"/>
    <property type="evidence" value="ECO:0007669"/>
    <property type="project" value="TreeGrafter"/>
</dbReference>
<feature type="region of interest" description="Disordered" evidence="7">
    <location>
        <begin position="1"/>
        <end position="23"/>
    </location>
</feature>
<feature type="domain" description="TonB-dependent transporter Oar-like beta-barrel" evidence="8">
    <location>
        <begin position="192"/>
        <end position="1087"/>
    </location>
</feature>
<feature type="compositionally biased region" description="Polar residues" evidence="7">
    <location>
        <begin position="13"/>
        <end position="23"/>
    </location>
</feature>
<evidence type="ECO:0000313" key="10">
    <source>
        <dbReference type="Proteomes" id="UP000569092"/>
    </source>
</evidence>
<evidence type="ECO:0000313" key="9">
    <source>
        <dbReference type="EMBL" id="MBB5346265.1"/>
    </source>
</evidence>
<dbReference type="Gene3D" id="2.60.40.1120">
    <property type="entry name" value="Carboxypeptidase-like, regulatory domain"/>
    <property type="match status" value="1"/>
</dbReference>
<dbReference type="EMBL" id="JACHDZ010000012">
    <property type="protein sequence ID" value="MBB5346265.1"/>
    <property type="molecule type" value="Genomic_DNA"/>
</dbReference>
<keyword evidence="4" id="KW-0812">Transmembrane</keyword>
<dbReference type="AlphaFoldDB" id="A0A7W8N7P4"/>
<comment type="subcellular location">
    <subcellularLocation>
        <location evidence="1">Cell outer membrane</location>
        <topology evidence="1">Multi-pass membrane protein</topology>
    </subcellularLocation>
</comment>
<keyword evidence="6" id="KW-0998">Cell outer membrane</keyword>
<keyword evidence="3" id="KW-1134">Transmembrane beta strand</keyword>